<gene>
    <name evidence="3" type="ORF">DEM25_014100</name>
</gene>
<reference evidence="3 4" key="1">
    <citation type="journal article" date="2018" name="Int. J. Syst. Bacteriol.">
        <title>Oceaniradius stylonemae gen. nov., sp. nov., isolated from a red alga, Stylonema cornu-cervi.</title>
        <authorList>
            <person name="Jeong S."/>
        </authorList>
    </citation>
    <scope>NUCLEOTIDE SEQUENCE [LARGE SCALE GENOMIC DNA]</scope>
    <source>
        <strain evidence="3 4">StC1</strain>
    </source>
</reference>
<evidence type="ECO:0000259" key="2">
    <source>
        <dbReference type="Pfam" id="PF26607"/>
    </source>
</evidence>
<dbReference type="RefSeq" id="WP_109766357.1">
    <property type="nucleotide sequence ID" value="NZ_QFWV02000008.1"/>
</dbReference>
<name>A0A3A8A609_9HYPH</name>
<dbReference type="Pfam" id="PF26607">
    <property type="entry name" value="DUF8189"/>
    <property type="match status" value="1"/>
</dbReference>
<proteinExistence type="predicted"/>
<dbReference type="OrthoDB" id="7671932at2"/>
<feature type="region of interest" description="Disordered" evidence="1">
    <location>
        <begin position="1"/>
        <end position="22"/>
    </location>
</feature>
<keyword evidence="4" id="KW-1185">Reference proteome</keyword>
<dbReference type="EMBL" id="QFWV02000008">
    <property type="protein sequence ID" value="RKF05727.1"/>
    <property type="molecule type" value="Genomic_DNA"/>
</dbReference>
<protein>
    <recommendedName>
        <fullName evidence="2">PLL-like beta propeller domain-containing protein</fullName>
    </recommendedName>
</protein>
<sequence>MSDAERTEIDLEDETGLPAAGELEETPFAELSRLMVVGLDVNQGNKPMWTAQTAPNGPWSGTWATINDNAYIVLGTGSTTDGRVAFVAQTKDAPLAVHYIDEAPQGPGGAERWNAPVSLGMPDGLAGFHVLAMTRDADGRIEIFGVDDSGGNVWWIYQNPPKIVDKTEQITPPGQTEPITVHVKVAEPPDEPWSAWIPLPGEHVSSIAVTNNADGRVLVIGLGQDPKDRAVYVNQQKTGTALAAGDWTGWVRIDDAMSGGAGSVPTAVLDRQGAVNIFMVGNLAEVVQIRQDPPGGEGWSEWVRPGMTGGVIFNVTSAIDGDGHISLMAVGEHAQLYYKQQVDSLLQQWTAWEQVGKVEDFGLMKMDYNADGRLTYFQGMSKTNSLKIVTQFVTDSTSWSAGWSMLADNGIFTYGVVRDLTPPETN</sequence>
<organism evidence="3 4">
    <name type="scientific">Oceaniradius stylonematis</name>
    <dbReference type="NCBI Taxonomy" id="2184161"/>
    <lineage>
        <taxon>Bacteria</taxon>
        <taxon>Pseudomonadati</taxon>
        <taxon>Pseudomonadota</taxon>
        <taxon>Alphaproteobacteria</taxon>
        <taxon>Hyphomicrobiales</taxon>
        <taxon>Ahrensiaceae</taxon>
        <taxon>Oceaniradius</taxon>
    </lineage>
</organism>
<evidence type="ECO:0000313" key="4">
    <source>
        <dbReference type="Proteomes" id="UP000246132"/>
    </source>
</evidence>
<evidence type="ECO:0000256" key="1">
    <source>
        <dbReference type="SAM" id="MobiDB-lite"/>
    </source>
</evidence>
<accession>A0A3A8A609</accession>
<dbReference type="SUPFAM" id="SSF89372">
    <property type="entry name" value="Fucose-specific lectin"/>
    <property type="match status" value="2"/>
</dbReference>
<dbReference type="AlphaFoldDB" id="A0A3A8A609"/>
<comment type="caution">
    <text evidence="3">The sequence shown here is derived from an EMBL/GenBank/DDBJ whole genome shotgun (WGS) entry which is preliminary data.</text>
</comment>
<dbReference type="InterPro" id="IPR058502">
    <property type="entry name" value="PLL-like_beta-prop"/>
</dbReference>
<dbReference type="Proteomes" id="UP000246132">
    <property type="component" value="Unassembled WGS sequence"/>
</dbReference>
<feature type="domain" description="PLL-like beta propeller" evidence="2">
    <location>
        <begin position="186"/>
        <end position="409"/>
    </location>
</feature>
<evidence type="ECO:0000313" key="3">
    <source>
        <dbReference type="EMBL" id="RKF05727.1"/>
    </source>
</evidence>